<evidence type="ECO:0000256" key="1">
    <source>
        <dbReference type="SAM" id="MobiDB-lite"/>
    </source>
</evidence>
<sequence length="167" mass="18753">MSRNTTVDTMQVLKALAVIFLSATWFQHVYAAEVFKCVVNGKTTYQATPCTSGGKTLQINAGISSESSAEAHRRVLNEKKVVQDLERRRDSQAPSTQASSNSSHEDADQFRKQQEKKLIADCEANHGVRCRDPKVIEENKILDTPITPQEQQKAIAERRARKNDAFY</sequence>
<evidence type="ECO:0000313" key="2">
    <source>
        <dbReference type="EMBL" id="TCV86362.1"/>
    </source>
</evidence>
<proteinExistence type="predicted"/>
<keyword evidence="3" id="KW-1185">Reference proteome</keyword>
<feature type="region of interest" description="Disordered" evidence="1">
    <location>
        <begin position="78"/>
        <end position="113"/>
    </location>
</feature>
<reference evidence="2 3" key="1">
    <citation type="submission" date="2019-03" db="EMBL/GenBank/DDBJ databases">
        <title>Genomic Encyclopedia of Type Strains, Phase IV (KMG-IV): sequencing the most valuable type-strain genomes for metagenomic binning, comparative biology and taxonomic classification.</title>
        <authorList>
            <person name="Goeker M."/>
        </authorList>
    </citation>
    <scope>NUCLEOTIDE SEQUENCE [LARGE SCALE GENOMIC DNA]</scope>
    <source>
        <strain evidence="2 3">DSM 100309</strain>
    </source>
</reference>
<evidence type="ECO:0000313" key="3">
    <source>
        <dbReference type="Proteomes" id="UP000295367"/>
    </source>
</evidence>
<feature type="compositionally biased region" description="Polar residues" evidence="1">
    <location>
        <begin position="92"/>
        <end position="102"/>
    </location>
</feature>
<dbReference type="Proteomes" id="UP000295367">
    <property type="component" value="Unassembled WGS sequence"/>
</dbReference>
<dbReference type="EMBL" id="SMCO01000007">
    <property type="protein sequence ID" value="TCV86362.1"/>
    <property type="molecule type" value="Genomic_DNA"/>
</dbReference>
<feature type="compositionally biased region" description="Basic and acidic residues" evidence="1">
    <location>
        <begin position="103"/>
        <end position="113"/>
    </location>
</feature>
<gene>
    <name evidence="2" type="ORF">EDC63_10750</name>
</gene>
<name>A0A4R3Y489_9PROT</name>
<feature type="compositionally biased region" description="Basic and acidic residues" evidence="1">
    <location>
        <begin position="78"/>
        <end position="91"/>
    </location>
</feature>
<dbReference type="AlphaFoldDB" id="A0A4R3Y489"/>
<feature type="region of interest" description="Disordered" evidence="1">
    <location>
        <begin position="139"/>
        <end position="167"/>
    </location>
</feature>
<organism evidence="2 3">
    <name type="scientific">Sulfurirhabdus autotrophica</name>
    <dbReference type="NCBI Taxonomy" id="1706046"/>
    <lineage>
        <taxon>Bacteria</taxon>
        <taxon>Pseudomonadati</taxon>
        <taxon>Pseudomonadota</taxon>
        <taxon>Betaproteobacteria</taxon>
        <taxon>Nitrosomonadales</taxon>
        <taxon>Sulfuricellaceae</taxon>
        <taxon>Sulfurirhabdus</taxon>
    </lineage>
</organism>
<feature type="compositionally biased region" description="Basic and acidic residues" evidence="1">
    <location>
        <begin position="155"/>
        <end position="167"/>
    </location>
</feature>
<comment type="caution">
    <text evidence="2">The sequence shown here is derived from an EMBL/GenBank/DDBJ whole genome shotgun (WGS) entry which is preliminary data.</text>
</comment>
<accession>A0A4R3Y489</accession>
<protein>
    <recommendedName>
        <fullName evidence="4">DUF4124 domain-containing protein</fullName>
    </recommendedName>
</protein>
<dbReference type="RefSeq" id="WP_124945192.1">
    <property type="nucleotide sequence ID" value="NZ_BHVT01000009.1"/>
</dbReference>
<evidence type="ECO:0008006" key="4">
    <source>
        <dbReference type="Google" id="ProtNLM"/>
    </source>
</evidence>